<dbReference type="SUPFAM" id="SSF52540">
    <property type="entry name" value="P-loop containing nucleoside triphosphate hydrolases"/>
    <property type="match status" value="1"/>
</dbReference>
<dbReference type="GO" id="GO:0005524">
    <property type="term" value="F:ATP binding"/>
    <property type="evidence" value="ECO:0007669"/>
    <property type="project" value="UniProtKB-KW"/>
</dbReference>
<dbReference type="SMART" id="SM00382">
    <property type="entry name" value="AAA"/>
    <property type="match status" value="1"/>
</dbReference>
<feature type="transmembrane region" description="Helical" evidence="11">
    <location>
        <begin position="736"/>
        <end position="754"/>
    </location>
</feature>
<dbReference type="InterPro" id="IPR000917">
    <property type="entry name" value="Sulfatase_N"/>
</dbReference>
<keyword evidence="9 11" id="KW-0472">Membrane</keyword>
<feature type="chain" id="PRO_5003261509" evidence="12">
    <location>
        <begin position="19"/>
        <end position="1591"/>
    </location>
</feature>
<dbReference type="CDD" id="cd16029">
    <property type="entry name" value="4-S"/>
    <property type="match status" value="1"/>
</dbReference>
<feature type="transmembrane region" description="Helical" evidence="11">
    <location>
        <begin position="1047"/>
        <end position="1067"/>
    </location>
</feature>
<accession>F0YAI1</accession>
<keyword evidence="4 11" id="KW-0812">Transmembrane</keyword>
<dbReference type="PROSITE" id="PS50893">
    <property type="entry name" value="ABC_TRANSPORTER_2"/>
    <property type="match status" value="1"/>
</dbReference>
<evidence type="ECO:0000256" key="5">
    <source>
        <dbReference type="ARBA" id="ARBA00022741"/>
    </source>
</evidence>
<evidence type="ECO:0000256" key="12">
    <source>
        <dbReference type="SAM" id="SignalP"/>
    </source>
</evidence>
<dbReference type="InterPro" id="IPR017850">
    <property type="entry name" value="Alkaline_phosphatase_core_sf"/>
</dbReference>
<dbReference type="PANTHER" id="PTHR48041:SF91">
    <property type="entry name" value="ABC TRANSPORTER G FAMILY MEMBER 28"/>
    <property type="match status" value="1"/>
</dbReference>
<comment type="subcellular location">
    <subcellularLocation>
        <location evidence="1">Membrane</location>
        <topology evidence="1">Multi-pass membrane protein</topology>
    </subcellularLocation>
</comment>
<feature type="domain" description="ABC transporter" evidence="13">
    <location>
        <begin position="397"/>
        <end position="639"/>
    </location>
</feature>
<feature type="region of interest" description="Disordered" evidence="10">
    <location>
        <begin position="1013"/>
        <end position="1042"/>
    </location>
</feature>
<keyword evidence="3" id="KW-0813">Transport</keyword>
<evidence type="ECO:0000256" key="11">
    <source>
        <dbReference type="SAM" id="Phobius"/>
    </source>
</evidence>
<dbReference type="GO" id="GO:0016887">
    <property type="term" value="F:ATP hydrolysis activity"/>
    <property type="evidence" value="ECO:0007669"/>
    <property type="project" value="InterPro"/>
</dbReference>
<keyword evidence="7" id="KW-0067">ATP-binding</keyword>
<proteinExistence type="inferred from homology"/>
<keyword evidence="8 11" id="KW-1133">Transmembrane helix</keyword>
<feature type="transmembrane region" description="Helical" evidence="11">
    <location>
        <begin position="964"/>
        <end position="981"/>
    </location>
</feature>
<dbReference type="RefSeq" id="XP_009037360.1">
    <property type="nucleotide sequence ID" value="XM_009039112.1"/>
</dbReference>
<evidence type="ECO:0000256" key="7">
    <source>
        <dbReference type="ARBA" id="ARBA00022840"/>
    </source>
</evidence>
<evidence type="ECO:0000256" key="4">
    <source>
        <dbReference type="ARBA" id="ARBA00022692"/>
    </source>
</evidence>
<dbReference type="Gene3D" id="3.40.50.300">
    <property type="entry name" value="P-loop containing nucleotide triphosphate hydrolases"/>
    <property type="match status" value="1"/>
</dbReference>
<dbReference type="InParanoid" id="F0YAI1"/>
<reference evidence="14 15" key="1">
    <citation type="journal article" date="2011" name="Proc. Natl. Acad. Sci. U.S.A.">
        <title>Niche of harmful alga Aureococcus anophagefferens revealed through ecogenomics.</title>
        <authorList>
            <person name="Gobler C.J."/>
            <person name="Berry D.L."/>
            <person name="Dyhrman S.T."/>
            <person name="Wilhelm S.W."/>
            <person name="Salamov A."/>
            <person name="Lobanov A.V."/>
            <person name="Zhang Y."/>
            <person name="Collier J.L."/>
            <person name="Wurch L.L."/>
            <person name="Kustka A.B."/>
            <person name="Dill B.D."/>
            <person name="Shah M."/>
            <person name="VerBerkmoes N.C."/>
            <person name="Kuo A."/>
            <person name="Terry A."/>
            <person name="Pangilinan J."/>
            <person name="Lindquist E.A."/>
            <person name="Lucas S."/>
            <person name="Paulsen I.T."/>
            <person name="Hattenrath-Lehmann T.K."/>
            <person name="Talmage S.C."/>
            <person name="Walker E.A."/>
            <person name="Koch F."/>
            <person name="Burson A.M."/>
            <person name="Marcoval M.A."/>
            <person name="Tang Y.Z."/>
            <person name="Lecleir G.R."/>
            <person name="Coyne K.J."/>
            <person name="Berg G.M."/>
            <person name="Bertrand E.M."/>
            <person name="Saito M.A."/>
            <person name="Gladyshev V.N."/>
            <person name="Grigoriev I.V."/>
        </authorList>
    </citation>
    <scope>NUCLEOTIDE SEQUENCE [LARGE SCALE GENOMIC DNA]</scope>
    <source>
        <strain evidence="15">CCMP 1984</strain>
    </source>
</reference>
<feature type="transmembrane region" description="Helical" evidence="11">
    <location>
        <begin position="929"/>
        <end position="952"/>
    </location>
</feature>
<dbReference type="EMBL" id="GL833129">
    <property type="protein sequence ID" value="EGB07996.1"/>
    <property type="molecule type" value="Genomic_DNA"/>
</dbReference>
<evidence type="ECO:0000256" key="10">
    <source>
        <dbReference type="SAM" id="MobiDB-lite"/>
    </source>
</evidence>
<dbReference type="PROSITE" id="PS00523">
    <property type="entry name" value="SULFATASE_1"/>
    <property type="match status" value="1"/>
</dbReference>
<evidence type="ECO:0000256" key="6">
    <source>
        <dbReference type="ARBA" id="ARBA00022801"/>
    </source>
</evidence>
<dbReference type="InterPro" id="IPR027417">
    <property type="entry name" value="P-loop_NTPase"/>
</dbReference>
<organism evidence="15">
    <name type="scientific">Aureococcus anophagefferens</name>
    <name type="common">Harmful bloom alga</name>
    <dbReference type="NCBI Taxonomy" id="44056"/>
    <lineage>
        <taxon>Eukaryota</taxon>
        <taxon>Sar</taxon>
        <taxon>Stramenopiles</taxon>
        <taxon>Ochrophyta</taxon>
        <taxon>Pelagophyceae</taxon>
        <taxon>Pelagomonadales</taxon>
        <taxon>Pelagomonadaceae</taxon>
        <taxon>Aureococcus</taxon>
    </lineage>
</organism>
<evidence type="ECO:0000256" key="8">
    <source>
        <dbReference type="ARBA" id="ARBA00022989"/>
    </source>
</evidence>
<dbReference type="Gene3D" id="3.40.720.10">
    <property type="entry name" value="Alkaline Phosphatase, subunit A"/>
    <property type="match status" value="1"/>
</dbReference>
<evidence type="ECO:0000313" key="14">
    <source>
        <dbReference type="EMBL" id="EGB07996.1"/>
    </source>
</evidence>
<feature type="transmembrane region" description="Helical" evidence="11">
    <location>
        <begin position="774"/>
        <end position="799"/>
    </location>
</feature>
<dbReference type="InterPro" id="IPR024607">
    <property type="entry name" value="Sulfatase_CS"/>
</dbReference>
<dbReference type="eggNOG" id="KOG3867">
    <property type="taxonomic scope" value="Eukaryota"/>
</dbReference>
<dbReference type="PROSITE" id="PS00211">
    <property type="entry name" value="ABC_TRANSPORTER_1"/>
    <property type="match status" value="1"/>
</dbReference>
<dbReference type="InterPro" id="IPR003439">
    <property type="entry name" value="ABC_transporter-like_ATP-bd"/>
</dbReference>
<protein>
    <submittedName>
        <fullName evidence="14">Uncharacterized protein ABC40</fullName>
    </submittedName>
</protein>
<evidence type="ECO:0000313" key="15">
    <source>
        <dbReference type="Proteomes" id="UP000002729"/>
    </source>
</evidence>
<feature type="transmembrane region" description="Helical" evidence="11">
    <location>
        <begin position="811"/>
        <end position="831"/>
    </location>
</feature>
<dbReference type="KEGG" id="aaf:AURANDRAFT_64538"/>
<evidence type="ECO:0000256" key="2">
    <source>
        <dbReference type="ARBA" id="ARBA00008779"/>
    </source>
</evidence>
<gene>
    <name evidence="14" type="primary">ABC40</name>
    <name evidence="14" type="ORF">AURANDRAFT_64538</name>
</gene>
<keyword evidence="12" id="KW-0732">Signal</keyword>
<dbReference type="GeneID" id="20224881"/>
<dbReference type="Pfam" id="PF00005">
    <property type="entry name" value="ABC_tran"/>
    <property type="match status" value="1"/>
</dbReference>
<keyword evidence="15" id="KW-1185">Reference proteome</keyword>
<feature type="transmembrane region" description="Helical" evidence="11">
    <location>
        <begin position="987"/>
        <end position="1006"/>
    </location>
</feature>
<comment type="similarity">
    <text evidence="2">Belongs to the sulfatase family.</text>
</comment>
<dbReference type="GO" id="GO:0140359">
    <property type="term" value="F:ABC-type transporter activity"/>
    <property type="evidence" value="ECO:0007669"/>
    <property type="project" value="InterPro"/>
</dbReference>
<dbReference type="Proteomes" id="UP000002729">
    <property type="component" value="Unassembled WGS sequence"/>
</dbReference>
<dbReference type="InterPro" id="IPR050352">
    <property type="entry name" value="ABCG_transporters"/>
</dbReference>
<dbReference type="Pfam" id="PF00884">
    <property type="entry name" value="Sulfatase"/>
    <property type="match status" value="1"/>
</dbReference>
<dbReference type="InterPro" id="IPR013525">
    <property type="entry name" value="ABC2_TM"/>
</dbReference>
<dbReference type="SUPFAM" id="SSF53649">
    <property type="entry name" value="Alkaline phosphatase-like"/>
    <property type="match status" value="1"/>
</dbReference>
<dbReference type="Pfam" id="PF01061">
    <property type="entry name" value="ABC2_membrane"/>
    <property type="match status" value="1"/>
</dbReference>
<dbReference type="eggNOG" id="KOG0061">
    <property type="taxonomic scope" value="Eukaryota"/>
</dbReference>
<evidence type="ECO:0000256" key="9">
    <source>
        <dbReference type="ARBA" id="ARBA00023136"/>
    </source>
</evidence>
<name>F0YAI1_AURAN</name>
<dbReference type="Gene3D" id="3.30.1120.10">
    <property type="match status" value="1"/>
</dbReference>
<evidence type="ECO:0000259" key="13">
    <source>
        <dbReference type="PROSITE" id="PS50893"/>
    </source>
</evidence>
<keyword evidence="6" id="KW-0378">Hydrolase</keyword>
<feature type="transmembrane region" description="Helical" evidence="11">
    <location>
        <begin position="843"/>
        <end position="862"/>
    </location>
</feature>
<dbReference type="InterPro" id="IPR017871">
    <property type="entry name" value="ABC_transporter-like_CS"/>
</dbReference>
<dbReference type="PANTHER" id="PTHR48041">
    <property type="entry name" value="ABC TRANSPORTER G FAMILY MEMBER 28"/>
    <property type="match status" value="1"/>
</dbReference>
<dbReference type="OrthoDB" id="103349at2759"/>
<sequence length="1591" mass="169926">MVLRCSILAAVVAAAVDAVYRREKLYRRSTYAFAFDDPDTRKYARYLARDSGSAPANFSAAAWAAAYGAAASAVRRCDTQEMTTLYVGRKASACGNGANRACKRGFGLSAAGAFAACDGGHFCAEDAVCAVACPTGAACPPSVAQDGACAFPSALEKTTSPTNGLCPGSSAVHPCPSGFSCPDATTRLPCPAHHFCPKGSARPKRCSAFARCASERAARQDFSGASQRLALASLVLVVVVVRVSRLLQSFLAFLRRHRSRKRRAFRAAPVADAASDDDDGDDDAWGVIEVDGTADLDAYDALVDPVDSMDVALEAEVFGDDATAWEELPLAVPARAAKESEIPNFKGSYLGRFPLVPADARFVHGVVSRGAAPRPRPPPEDLAPAFRPREADERVDLTFRNLGLRLASGARVLGGVAGAARSAELTAVLGPSGAGKSTFLALLAGRRLGSGWRTGSVRVNGRRGGVERWCADRSAFVHQADALKARLTVWETLYFSSCLRLPAAHRRRRDLVEDVLEALDLSRRKHALLGDGAAARGVSGGQRRRVSVGVELVAEPSLLFLDEPTSGLDSATALRLARTLHALAAQKNVAVVAVLHAPSSAAFALFDRLLLLGRGGTAFEGKPGDALPYLRSVRPIDASHANPADAVVAVVAGDDKLASLWRAPPLPETRAPPPRRRRARPAFPAAVRILASRYAVERSRRLGELFSDCVVEALAGALVASTYSEYAFGDLPSMNFMTSLGLVFTVALAALPCFGGERSGLDREASPAGADLDLAAYFLAVDLVELPRLALLTAAFLSVYYPLTAPLTRPVVFFGVCAACAYAAAGVGYLASTVFLRESKAQLAATVFVLVASMFAGVVPTLDDLASMSPLLVGLPWASPNRWLCEALYVLQARHFSDAWKMPVTFIDDPNRHSALAGLHAFHYADDGLVLDVALLLVIGVALRLGALGALLGLHRERRDRASLPKALCLAGVVAPLARAVDALGRTPALALAVFGVFCMVAAGLVPSRASAAGRRSPTMAESERLMEVTDDDERPARQTPKKSRSVVLAAVAATCLVGIASVGLAARGRAPEALDEEAGPSAAHVARFADDGRPDIVLVFMDDVGLNDLWRSTDLPKPTEMSKLVRDGVELTSYYGQSLCSPARATLMTGKFAHKIGFSDQQGGVREVTAYSNFSVPLGHDMLPQGMKRLGYQTHAIGKWNIGHCNVKYMPWQRGFDTFVGYFTDGIGYTDHVSDTANTYTVNDGGLAFNGSEYEGTYTTALFTERAEKVLHDAPEDAPLFMWLAYHGMHDNDGVTDADTCAQTGDDDDDAIFMERGHLPFARFNFGCGLRAIDRGVGQVRTALDDRARDYVLVVTSDNGGFACGYHCQGSNYPYRGAKFYEFEGGLRLPGVVYSPSRVPARRRGAAYDGLMHHVDWFGTFVHLGGGDVAALTTFDSSFDTMNHWPQIAGSAGAGSAGRETIIFAASDSTASIRSGAYKYTYNAVNVTWFMPSFNGTIDSDPARCDGSSPATQLFDVKEDPREEIDLATDPDYKTVLEDMNALWEDALGHFWVPTFPFASDDALEAPQVAFHQAGGYVTHWGCTPSERDE</sequence>
<evidence type="ECO:0000256" key="3">
    <source>
        <dbReference type="ARBA" id="ARBA00022448"/>
    </source>
</evidence>
<keyword evidence="5" id="KW-0547">Nucleotide-binding</keyword>
<dbReference type="InterPro" id="IPR003593">
    <property type="entry name" value="AAA+_ATPase"/>
</dbReference>
<evidence type="ECO:0000256" key="1">
    <source>
        <dbReference type="ARBA" id="ARBA00004141"/>
    </source>
</evidence>
<feature type="signal peptide" evidence="12">
    <location>
        <begin position="1"/>
        <end position="18"/>
    </location>
</feature>
<dbReference type="GO" id="GO:0016020">
    <property type="term" value="C:membrane"/>
    <property type="evidence" value="ECO:0007669"/>
    <property type="project" value="UniProtKB-SubCell"/>
</dbReference>